<dbReference type="InterPro" id="IPR000866">
    <property type="entry name" value="AhpC/TSA"/>
</dbReference>
<evidence type="ECO:0000256" key="3">
    <source>
        <dbReference type="ARBA" id="ARBA00023157"/>
    </source>
</evidence>
<dbReference type="InterPro" id="IPR050553">
    <property type="entry name" value="Thioredoxin_ResA/DsbE_sf"/>
</dbReference>
<dbReference type="InterPro" id="IPR017937">
    <property type="entry name" value="Thioredoxin_CS"/>
</dbReference>
<dbReference type="GO" id="GO:0017004">
    <property type="term" value="P:cytochrome complex assembly"/>
    <property type="evidence" value="ECO:0007669"/>
    <property type="project" value="UniProtKB-KW"/>
</dbReference>
<name>A0A3B1CF63_9ZZZZ</name>
<protein>
    <recommendedName>
        <fullName evidence="5">Thioredoxin domain-containing protein</fullName>
    </recommendedName>
</protein>
<evidence type="ECO:0000256" key="1">
    <source>
        <dbReference type="ARBA" id="ARBA00004196"/>
    </source>
</evidence>
<dbReference type="InterPro" id="IPR013766">
    <property type="entry name" value="Thioredoxin_domain"/>
</dbReference>
<keyword evidence="2" id="KW-0201">Cytochrome c-type biogenesis</keyword>
<evidence type="ECO:0000256" key="4">
    <source>
        <dbReference type="ARBA" id="ARBA00023284"/>
    </source>
</evidence>
<dbReference type="PROSITE" id="PS51352">
    <property type="entry name" value="THIOREDOXIN_2"/>
    <property type="match status" value="1"/>
</dbReference>
<dbReference type="SUPFAM" id="SSF52833">
    <property type="entry name" value="Thioredoxin-like"/>
    <property type="match status" value="1"/>
</dbReference>
<keyword evidence="3" id="KW-1015">Disulfide bond</keyword>
<dbReference type="Gene3D" id="3.40.30.10">
    <property type="entry name" value="Glutaredoxin"/>
    <property type="match status" value="1"/>
</dbReference>
<keyword evidence="4" id="KW-0676">Redox-active center</keyword>
<dbReference type="PANTHER" id="PTHR42852:SF6">
    <property type="entry name" value="THIOL:DISULFIDE INTERCHANGE PROTEIN DSBE"/>
    <property type="match status" value="1"/>
</dbReference>
<dbReference type="GO" id="GO:0016491">
    <property type="term" value="F:oxidoreductase activity"/>
    <property type="evidence" value="ECO:0007669"/>
    <property type="project" value="InterPro"/>
</dbReference>
<dbReference type="GO" id="GO:0030313">
    <property type="term" value="C:cell envelope"/>
    <property type="evidence" value="ECO:0007669"/>
    <property type="project" value="UniProtKB-SubCell"/>
</dbReference>
<proteinExistence type="predicted"/>
<feature type="domain" description="Thioredoxin" evidence="5">
    <location>
        <begin position="28"/>
        <end position="169"/>
    </location>
</feature>
<dbReference type="AlphaFoldDB" id="A0A3B1CF63"/>
<accession>A0A3B1CF63</accession>
<evidence type="ECO:0000313" key="6">
    <source>
        <dbReference type="EMBL" id="VAX29116.1"/>
    </source>
</evidence>
<dbReference type="CDD" id="cd02966">
    <property type="entry name" value="TlpA_like_family"/>
    <property type="match status" value="1"/>
</dbReference>
<dbReference type="EMBL" id="UOGF01000047">
    <property type="protein sequence ID" value="VAX29116.1"/>
    <property type="molecule type" value="Genomic_DNA"/>
</dbReference>
<comment type="subcellular location">
    <subcellularLocation>
        <location evidence="1">Cell envelope</location>
    </subcellularLocation>
</comment>
<dbReference type="PANTHER" id="PTHR42852">
    <property type="entry name" value="THIOL:DISULFIDE INTERCHANGE PROTEIN DSBE"/>
    <property type="match status" value="1"/>
</dbReference>
<dbReference type="PROSITE" id="PS00194">
    <property type="entry name" value="THIOREDOXIN_1"/>
    <property type="match status" value="1"/>
</dbReference>
<sequence>MNWHKKIVPVVFLMSFILFPDFVLAANNVSLKPAADFTVKSLSGKNIKLSEQRGRVVILNFWATWCAPCKKELPYFNDLYKKYRGVGLQVLGVNIDKGTSEVRRMSQDFNLAFPVLLDPKGEISELYLVRSMPTTYVIGKDGMVHHIHWGFGPDEPARYEKEIRDLLKQ</sequence>
<dbReference type="Pfam" id="PF00578">
    <property type="entry name" value="AhpC-TSA"/>
    <property type="match status" value="1"/>
</dbReference>
<reference evidence="6" key="1">
    <citation type="submission" date="2018-06" db="EMBL/GenBank/DDBJ databases">
        <authorList>
            <person name="Zhirakovskaya E."/>
        </authorList>
    </citation>
    <scope>NUCLEOTIDE SEQUENCE</scope>
</reference>
<evidence type="ECO:0000259" key="5">
    <source>
        <dbReference type="PROSITE" id="PS51352"/>
    </source>
</evidence>
<evidence type="ECO:0000256" key="2">
    <source>
        <dbReference type="ARBA" id="ARBA00022748"/>
    </source>
</evidence>
<organism evidence="6">
    <name type="scientific">hydrothermal vent metagenome</name>
    <dbReference type="NCBI Taxonomy" id="652676"/>
    <lineage>
        <taxon>unclassified sequences</taxon>
        <taxon>metagenomes</taxon>
        <taxon>ecological metagenomes</taxon>
    </lineage>
</organism>
<dbReference type="GO" id="GO:0016209">
    <property type="term" value="F:antioxidant activity"/>
    <property type="evidence" value="ECO:0007669"/>
    <property type="project" value="InterPro"/>
</dbReference>
<gene>
    <name evidence="6" type="ORF">MNBD_NITROSPIRAE01-226</name>
</gene>
<dbReference type="InterPro" id="IPR036249">
    <property type="entry name" value="Thioredoxin-like_sf"/>
</dbReference>